<reference evidence="4" key="2">
    <citation type="submission" date="2018-03" db="EMBL/GenBank/DDBJ databases">
        <authorList>
            <person name="Derbyshire K."/>
            <person name="Gray T.A."/>
            <person name="Champion M."/>
        </authorList>
    </citation>
    <scope>NUCLEOTIDE SEQUENCE [LARGE SCALE GENOMIC DNA]</scope>
    <source>
        <strain evidence="4">MKD8</strain>
    </source>
</reference>
<dbReference type="PANTHER" id="PTHR24096">
    <property type="entry name" value="LONG-CHAIN-FATTY-ACID--COA LIGASE"/>
    <property type="match status" value="1"/>
</dbReference>
<reference evidence="3 4" key="1">
    <citation type="journal article" date="2013" name="Genome Announc.">
        <title>Draft genome sequence of MKD8, a conjugal recipient Mycobacterium smegmatis strain.</title>
        <authorList>
            <person name="Gray T.A."/>
            <person name="Palumbo M.J."/>
            <person name="Derbyshire K.M."/>
        </authorList>
    </citation>
    <scope>NUCLEOTIDE SEQUENCE [LARGE SCALE GENOMIC DNA]</scope>
    <source>
        <strain evidence="3 4">MKD8</strain>
    </source>
</reference>
<dbReference type="InterPro" id="IPR020845">
    <property type="entry name" value="AMP-binding_CS"/>
</dbReference>
<dbReference type="RefSeq" id="WP_003891599.1">
    <property type="nucleotide sequence ID" value="NZ_CP027541.1"/>
</dbReference>
<dbReference type="InterPro" id="IPR045851">
    <property type="entry name" value="AMP-bd_C_sf"/>
</dbReference>
<dbReference type="AlphaFoldDB" id="A0A2U9PHR6"/>
<dbReference type="Pfam" id="PF00501">
    <property type="entry name" value="AMP-binding"/>
    <property type="match status" value="1"/>
</dbReference>
<dbReference type="SUPFAM" id="SSF56801">
    <property type="entry name" value="Acetyl-CoA synthetase-like"/>
    <property type="match status" value="1"/>
</dbReference>
<dbReference type="EMBL" id="CP027541">
    <property type="protein sequence ID" value="AWT51263.1"/>
    <property type="molecule type" value="Genomic_DNA"/>
</dbReference>
<gene>
    <name evidence="3" type="ORF">D806_002690</name>
</gene>
<sequence length="504" mass="55565">MQIREHVGANKPAIILYPSGTVVTFDELEARANRLAHHFRNQGLQEGDVVAILMENNSHIHTVMWAARRSGLYYVPISTHLTAAEAAYIVDNSGAKAIVGSAKMRDVLAGLGDELPNGLPDTLLIADGDLDGWLRYPEAVADLPDTPIDDELDGDLLQYSSGTTGRPKGIKRELPHVHPSENPGMMAALISFWMTPDSVYLSPAPLYHTAPSVWSMQVQAAGHTTVVMEKFDAEGCLEAIQKHRVTHGQFVPAMFTRMLKLPDSVRNSYDVSSLKRVMHAAAPCPVDIKKQMIDWWGPIVDEYYASSEAIGATLITAEEWLKHPGSVGKPLTGIVHVLDEDGKELPPGQAGEIFFEGGQDFEYLNDAEKTASSRDARGWKTVGDIGYLDDEGYLYLTDRHHHMIISGGVNIYPQEAENMLVTHPKVMDAAVFGVPDDEMGQSVKGVVQTVDPADATPEFAEELLAWLRERLAHYKCPRSISFEPQLPRTDTGKLYKQELIAKYS</sequence>
<dbReference type="InterPro" id="IPR042099">
    <property type="entry name" value="ANL_N_sf"/>
</dbReference>
<feature type="domain" description="AMP-dependent synthetase/ligase" evidence="1">
    <location>
        <begin position="10"/>
        <end position="358"/>
    </location>
</feature>
<evidence type="ECO:0000259" key="2">
    <source>
        <dbReference type="Pfam" id="PF13193"/>
    </source>
</evidence>
<dbReference type="PROSITE" id="PS00455">
    <property type="entry name" value="AMP_BINDING"/>
    <property type="match status" value="1"/>
</dbReference>
<dbReference type="InterPro" id="IPR000873">
    <property type="entry name" value="AMP-dep_synth/lig_dom"/>
</dbReference>
<name>A0A2U9PHR6_MYCSE</name>
<dbReference type="InterPro" id="IPR025110">
    <property type="entry name" value="AMP-bd_C"/>
</dbReference>
<evidence type="ECO:0000313" key="3">
    <source>
        <dbReference type="EMBL" id="AWT51263.1"/>
    </source>
</evidence>
<evidence type="ECO:0000313" key="4">
    <source>
        <dbReference type="Proteomes" id="UP000011200"/>
    </source>
</evidence>
<dbReference type="CDD" id="cd05929">
    <property type="entry name" value="BACL_like"/>
    <property type="match status" value="1"/>
</dbReference>
<dbReference type="Gene3D" id="3.40.50.12780">
    <property type="entry name" value="N-terminal domain of ligase-like"/>
    <property type="match status" value="1"/>
</dbReference>
<dbReference type="Gene3D" id="3.30.300.30">
    <property type="match status" value="1"/>
</dbReference>
<dbReference type="Pfam" id="PF13193">
    <property type="entry name" value="AMP-binding_C"/>
    <property type="match status" value="1"/>
</dbReference>
<dbReference type="Proteomes" id="UP000011200">
    <property type="component" value="Chromosome"/>
</dbReference>
<organism evidence="3 4">
    <name type="scientific">Mycolicibacterium smegmatis (strain MKD8)</name>
    <name type="common">Mycobacterium smegmatis</name>
    <dbReference type="NCBI Taxonomy" id="1214915"/>
    <lineage>
        <taxon>Bacteria</taxon>
        <taxon>Bacillati</taxon>
        <taxon>Actinomycetota</taxon>
        <taxon>Actinomycetes</taxon>
        <taxon>Mycobacteriales</taxon>
        <taxon>Mycobacteriaceae</taxon>
        <taxon>Mycolicibacterium</taxon>
    </lineage>
</organism>
<proteinExistence type="predicted"/>
<feature type="domain" description="AMP-binding enzyme C-terminal" evidence="2">
    <location>
        <begin position="415"/>
        <end position="493"/>
    </location>
</feature>
<protein>
    <submittedName>
        <fullName evidence="3">Acyl-CoA synthase</fullName>
    </submittedName>
</protein>
<evidence type="ECO:0000259" key="1">
    <source>
        <dbReference type="Pfam" id="PF00501"/>
    </source>
</evidence>
<dbReference type="GO" id="GO:0016405">
    <property type="term" value="F:CoA-ligase activity"/>
    <property type="evidence" value="ECO:0007669"/>
    <property type="project" value="TreeGrafter"/>
</dbReference>
<dbReference type="NCBIfam" id="NF038341">
    <property type="entry name" value="ligase_FadD4"/>
    <property type="match status" value="1"/>
</dbReference>
<accession>A0A2U9PHR6</accession>
<dbReference type="PANTHER" id="PTHR24096:SF323">
    <property type="entry name" value="BLR3536 PROTEIN"/>
    <property type="match status" value="1"/>
</dbReference>